<dbReference type="InterPro" id="IPR036291">
    <property type="entry name" value="NAD(P)-bd_dom_sf"/>
</dbReference>
<dbReference type="STRING" id="3218.A0A2K1ICH4"/>
<keyword evidence="4" id="KW-1185">Reference proteome</keyword>
<dbReference type="SUPFAM" id="SSF50129">
    <property type="entry name" value="GroES-like"/>
    <property type="match status" value="1"/>
</dbReference>
<feature type="domain" description="Enoyl reductase (ER)" evidence="1">
    <location>
        <begin position="19"/>
        <end position="329"/>
    </location>
</feature>
<protein>
    <recommendedName>
        <fullName evidence="1">Enoyl reductase (ER) domain-containing protein</fullName>
    </recommendedName>
</protein>
<dbReference type="EnsemblPlants" id="Pp3c26_10280V3.1">
    <property type="protein sequence ID" value="Pp3c26_10280V3.1"/>
    <property type="gene ID" value="Pp3c26_10280"/>
</dbReference>
<dbReference type="Proteomes" id="UP000006727">
    <property type="component" value="Chromosome 26"/>
</dbReference>
<reference evidence="2 4" key="2">
    <citation type="journal article" date="2018" name="Plant J.">
        <title>The Physcomitrella patens chromosome-scale assembly reveals moss genome structure and evolution.</title>
        <authorList>
            <person name="Lang D."/>
            <person name="Ullrich K.K."/>
            <person name="Murat F."/>
            <person name="Fuchs J."/>
            <person name="Jenkins J."/>
            <person name="Haas F.B."/>
            <person name="Piednoel M."/>
            <person name="Gundlach H."/>
            <person name="Van Bel M."/>
            <person name="Meyberg R."/>
            <person name="Vives C."/>
            <person name="Morata J."/>
            <person name="Symeonidi A."/>
            <person name="Hiss M."/>
            <person name="Muchero W."/>
            <person name="Kamisugi Y."/>
            <person name="Saleh O."/>
            <person name="Blanc G."/>
            <person name="Decker E.L."/>
            <person name="van Gessel N."/>
            <person name="Grimwood J."/>
            <person name="Hayes R.D."/>
            <person name="Graham S.W."/>
            <person name="Gunter L.E."/>
            <person name="McDaniel S.F."/>
            <person name="Hoernstein S.N.W."/>
            <person name="Larsson A."/>
            <person name="Li F.W."/>
            <person name="Perroud P.F."/>
            <person name="Phillips J."/>
            <person name="Ranjan P."/>
            <person name="Rokshar D.S."/>
            <person name="Rothfels C.J."/>
            <person name="Schneider L."/>
            <person name="Shu S."/>
            <person name="Stevenson D.W."/>
            <person name="Thummler F."/>
            <person name="Tillich M."/>
            <person name="Villarreal Aguilar J.C."/>
            <person name="Widiez T."/>
            <person name="Wong G.K."/>
            <person name="Wymore A."/>
            <person name="Zhang Y."/>
            <person name="Zimmer A.D."/>
            <person name="Quatrano R.S."/>
            <person name="Mayer K.F.X."/>
            <person name="Goodstein D."/>
            <person name="Casacuberta J.M."/>
            <person name="Vandepoele K."/>
            <person name="Reski R."/>
            <person name="Cuming A.C."/>
            <person name="Tuskan G.A."/>
            <person name="Maumus F."/>
            <person name="Salse J."/>
            <person name="Schmutz J."/>
            <person name="Rensing S.A."/>
        </authorList>
    </citation>
    <scope>NUCLEOTIDE SEQUENCE [LARGE SCALE GENOMIC DNA]</scope>
    <source>
        <strain evidence="3 4">cv. Gransden 2004</strain>
    </source>
</reference>
<dbReference type="PaxDb" id="3218-PP1S6_118V6.1"/>
<dbReference type="Gene3D" id="3.90.180.10">
    <property type="entry name" value="Medium-chain alcohol dehydrogenases, catalytic domain"/>
    <property type="match status" value="1"/>
</dbReference>
<dbReference type="CDD" id="cd08267">
    <property type="entry name" value="MDR1"/>
    <property type="match status" value="1"/>
</dbReference>
<dbReference type="SUPFAM" id="SSF51735">
    <property type="entry name" value="NAD(P)-binding Rossmann-fold domains"/>
    <property type="match status" value="1"/>
</dbReference>
<evidence type="ECO:0000313" key="4">
    <source>
        <dbReference type="Proteomes" id="UP000006727"/>
    </source>
</evidence>
<dbReference type="Gramene" id="Pp3c26_10280V3.1">
    <property type="protein sequence ID" value="Pp3c26_10280V3.1"/>
    <property type="gene ID" value="Pp3c26_10280"/>
</dbReference>
<accession>A0A2K1ICH4</accession>
<sequence>MESATMRQVQYSTYHGGSKTLEASFFQWLHPCVEVPIPKPKAGELLVKVEAISVNPVDWRIQDGFMKHILPPKFPFVPGTDVAGEVVTLGPGVTGFDLGNKFVAYIHILKGGGFAEYAVASASRTVVPPPGVSASEGASAVVAGYTALQSARQMGIKSFAGGSEHLNVLIVGASGGVGIILLQLVKLAGDRSMELMRNLAADEVLDYRTPQGATYTSPSGRKYHIVLNCAHFVPLSNFAAELQPDAKVLDMTPTWASIIAAMFNRISMRSPHRFENFYMMDNGEDLETIVELMRAGKVKAMVDSIFPLCKADDAWDHSMQRRCTGKVIVCSCLWGISGSRSMSSCSCFT</sequence>
<reference evidence="3" key="3">
    <citation type="submission" date="2020-12" db="UniProtKB">
        <authorList>
            <consortium name="EnsemblPlants"/>
        </authorList>
    </citation>
    <scope>IDENTIFICATION</scope>
</reference>
<dbReference type="GO" id="GO:0016491">
    <property type="term" value="F:oxidoreductase activity"/>
    <property type="evidence" value="ECO:0007669"/>
    <property type="project" value="InterPro"/>
</dbReference>
<evidence type="ECO:0000313" key="2">
    <source>
        <dbReference type="EMBL" id="PNR26971.1"/>
    </source>
</evidence>
<dbReference type="Pfam" id="PF13602">
    <property type="entry name" value="ADH_zinc_N_2"/>
    <property type="match status" value="1"/>
</dbReference>
<evidence type="ECO:0000259" key="1">
    <source>
        <dbReference type="SMART" id="SM00829"/>
    </source>
</evidence>
<dbReference type="AlphaFoldDB" id="A0A2K1ICH4"/>
<proteinExistence type="predicted"/>
<gene>
    <name evidence="2" type="ORF">PHYPA_030452</name>
</gene>
<evidence type="ECO:0000313" key="3">
    <source>
        <dbReference type="EnsemblPlants" id="Pp3c26_10280V3.1"/>
    </source>
</evidence>
<dbReference type="InterPro" id="IPR013154">
    <property type="entry name" value="ADH-like_N"/>
</dbReference>
<name>A0A2K1ICH4_PHYPA</name>
<dbReference type="InterPro" id="IPR011032">
    <property type="entry name" value="GroES-like_sf"/>
</dbReference>
<dbReference type="EMBL" id="ABEU02000026">
    <property type="protein sequence ID" value="PNR26971.1"/>
    <property type="molecule type" value="Genomic_DNA"/>
</dbReference>
<dbReference type="PANTHER" id="PTHR44013">
    <property type="entry name" value="ZINC-TYPE ALCOHOL DEHYDROGENASE-LIKE PROTEIN C16A3.02C"/>
    <property type="match status" value="1"/>
</dbReference>
<dbReference type="PANTHER" id="PTHR44013:SF1">
    <property type="entry name" value="ZINC-TYPE ALCOHOL DEHYDROGENASE-LIKE PROTEIN C16A3.02C"/>
    <property type="match status" value="1"/>
</dbReference>
<dbReference type="Pfam" id="PF08240">
    <property type="entry name" value="ADH_N"/>
    <property type="match status" value="1"/>
</dbReference>
<dbReference type="InterPro" id="IPR052733">
    <property type="entry name" value="Chloroplast_QOR"/>
</dbReference>
<dbReference type="InterPro" id="IPR020843">
    <property type="entry name" value="ER"/>
</dbReference>
<reference evidence="2 4" key="1">
    <citation type="journal article" date="2008" name="Science">
        <title>The Physcomitrella genome reveals evolutionary insights into the conquest of land by plants.</title>
        <authorList>
            <person name="Rensing S."/>
            <person name="Lang D."/>
            <person name="Zimmer A."/>
            <person name="Terry A."/>
            <person name="Salamov A."/>
            <person name="Shapiro H."/>
            <person name="Nishiyama T."/>
            <person name="Perroud P.-F."/>
            <person name="Lindquist E."/>
            <person name="Kamisugi Y."/>
            <person name="Tanahashi T."/>
            <person name="Sakakibara K."/>
            <person name="Fujita T."/>
            <person name="Oishi K."/>
            <person name="Shin-I T."/>
            <person name="Kuroki Y."/>
            <person name="Toyoda A."/>
            <person name="Suzuki Y."/>
            <person name="Hashimoto A."/>
            <person name="Yamaguchi K."/>
            <person name="Sugano A."/>
            <person name="Kohara Y."/>
            <person name="Fujiyama A."/>
            <person name="Anterola A."/>
            <person name="Aoki S."/>
            <person name="Ashton N."/>
            <person name="Barbazuk W.B."/>
            <person name="Barker E."/>
            <person name="Bennetzen J."/>
            <person name="Bezanilla M."/>
            <person name="Blankenship R."/>
            <person name="Cho S.H."/>
            <person name="Dutcher S."/>
            <person name="Estelle M."/>
            <person name="Fawcett J.A."/>
            <person name="Gundlach H."/>
            <person name="Hanada K."/>
            <person name="Heyl A."/>
            <person name="Hicks K.A."/>
            <person name="Hugh J."/>
            <person name="Lohr M."/>
            <person name="Mayer K."/>
            <person name="Melkozernov A."/>
            <person name="Murata T."/>
            <person name="Nelson D."/>
            <person name="Pils B."/>
            <person name="Prigge M."/>
            <person name="Reiss B."/>
            <person name="Renner T."/>
            <person name="Rombauts S."/>
            <person name="Rushton P."/>
            <person name="Sanderfoot A."/>
            <person name="Schween G."/>
            <person name="Shiu S.-H."/>
            <person name="Stueber K."/>
            <person name="Theodoulou F.L."/>
            <person name="Tu H."/>
            <person name="Van de Peer Y."/>
            <person name="Verrier P.J."/>
            <person name="Waters E."/>
            <person name="Wood A."/>
            <person name="Yang L."/>
            <person name="Cove D."/>
            <person name="Cuming A."/>
            <person name="Hasebe M."/>
            <person name="Lucas S."/>
            <person name="Mishler D.B."/>
            <person name="Reski R."/>
            <person name="Grigoriev I."/>
            <person name="Quatrano R.S."/>
            <person name="Boore J.L."/>
        </authorList>
    </citation>
    <scope>NUCLEOTIDE SEQUENCE [LARGE SCALE GENOMIC DNA]</scope>
    <source>
        <strain evidence="3 4">cv. Gransden 2004</strain>
    </source>
</reference>
<dbReference type="Gene3D" id="3.40.50.720">
    <property type="entry name" value="NAD(P)-binding Rossmann-like Domain"/>
    <property type="match status" value="1"/>
</dbReference>
<dbReference type="SMART" id="SM00829">
    <property type="entry name" value="PKS_ER"/>
    <property type="match status" value="1"/>
</dbReference>
<dbReference type="InParanoid" id="A0A2K1ICH4"/>
<organism evidence="2">
    <name type="scientific">Physcomitrium patens</name>
    <name type="common">Spreading-leaved earth moss</name>
    <name type="synonym">Physcomitrella patens</name>
    <dbReference type="NCBI Taxonomy" id="3218"/>
    <lineage>
        <taxon>Eukaryota</taxon>
        <taxon>Viridiplantae</taxon>
        <taxon>Streptophyta</taxon>
        <taxon>Embryophyta</taxon>
        <taxon>Bryophyta</taxon>
        <taxon>Bryophytina</taxon>
        <taxon>Bryopsida</taxon>
        <taxon>Funariidae</taxon>
        <taxon>Funariales</taxon>
        <taxon>Funariaceae</taxon>
        <taxon>Physcomitrium</taxon>
    </lineage>
</organism>